<dbReference type="RefSeq" id="WP_348269722.1">
    <property type="nucleotide sequence ID" value="NZ_CP121195.1"/>
</dbReference>
<evidence type="ECO:0000313" key="2">
    <source>
        <dbReference type="EMBL" id="XBH13240.1"/>
    </source>
</evidence>
<accession>A0AAU7D6P6</accession>
<feature type="region of interest" description="Disordered" evidence="1">
    <location>
        <begin position="287"/>
        <end position="327"/>
    </location>
</feature>
<feature type="region of interest" description="Disordered" evidence="1">
    <location>
        <begin position="115"/>
        <end position="157"/>
    </location>
</feature>
<evidence type="ECO:0000256" key="1">
    <source>
        <dbReference type="SAM" id="MobiDB-lite"/>
    </source>
</evidence>
<organism evidence="2">
    <name type="scientific">Edaphobacter paludis</name>
    <dbReference type="NCBI Taxonomy" id="3035702"/>
    <lineage>
        <taxon>Bacteria</taxon>
        <taxon>Pseudomonadati</taxon>
        <taxon>Acidobacteriota</taxon>
        <taxon>Terriglobia</taxon>
        <taxon>Terriglobales</taxon>
        <taxon>Acidobacteriaceae</taxon>
        <taxon>Edaphobacter</taxon>
    </lineage>
</organism>
<gene>
    <name evidence="2" type="ORF">P8936_16365</name>
</gene>
<reference evidence="2" key="1">
    <citation type="submission" date="2023-03" db="EMBL/GenBank/DDBJ databases">
        <title>Edaphobacter sp.</title>
        <authorList>
            <person name="Huber K.J."/>
            <person name="Papendorf J."/>
            <person name="Pilke C."/>
            <person name="Bunk B."/>
            <person name="Sproeer C."/>
            <person name="Pester M."/>
        </authorList>
    </citation>
    <scope>NUCLEOTIDE SEQUENCE</scope>
    <source>
        <strain evidence="2">DSM 109920</strain>
    </source>
</reference>
<proteinExistence type="predicted"/>
<dbReference type="AlphaFoldDB" id="A0AAU7D6P6"/>
<name>A0AAU7D6P6_9BACT</name>
<protein>
    <submittedName>
        <fullName evidence="2">Uncharacterized protein</fullName>
    </submittedName>
</protein>
<dbReference type="EMBL" id="CP121195">
    <property type="protein sequence ID" value="XBH13240.1"/>
    <property type="molecule type" value="Genomic_DNA"/>
</dbReference>
<sequence length="327" mass="36493">MSSLSFTKLFSSITASSIWQESYETRLVWITMLSMADPLGRVNASVPGLAHMSRVPLPDTQKALEIFLAPDQFSRSKDHDGRRIEEITGGWQLLNYKMYRELRDDEIRKEQNRIAQENWRNKNKQNNQSKQSKPKISHDKPQSAQEEVEVEEEVESTKTTTLASTALAVPAARGKLVCTLPLNQGDHEVFEADVQDWVPLYPAVDIRQELRNMKGWLLGNPKLRKTKTGIGRFINAWFSRAQNESKPGAGNGTFNRSHGKTSGNLDALSATLALIDQRDQQAADEVCGAETGTGEPIDTFDLRGRPSELSSGGYRSGVTLDLIPPPR</sequence>